<organism evidence="4 5">
    <name type="scientific">Volvox africanus</name>
    <dbReference type="NCBI Taxonomy" id="51714"/>
    <lineage>
        <taxon>Eukaryota</taxon>
        <taxon>Viridiplantae</taxon>
        <taxon>Chlorophyta</taxon>
        <taxon>core chlorophytes</taxon>
        <taxon>Chlorophyceae</taxon>
        <taxon>CS clade</taxon>
        <taxon>Chlamydomonadales</taxon>
        <taxon>Volvocaceae</taxon>
        <taxon>Volvox</taxon>
    </lineage>
</organism>
<dbReference type="PANTHER" id="PTHR11319">
    <property type="entry name" value="G PROTEIN-COUPLED RECEPTOR-RELATED"/>
    <property type="match status" value="1"/>
</dbReference>
<feature type="compositionally biased region" description="Basic and acidic residues" evidence="1">
    <location>
        <begin position="3484"/>
        <end position="3498"/>
    </location>
</feature>
<dbReference type="SMART" id="SM00710">
    <property type="entry name" value="PbH1"/>
    <property type="match status" value="17"/>
</dbReference>
<feature type="region of interest" description="Disordered" evidence="1">
    <location>
        <begin position="3701"/>
        <end position="3720"/>
    </location>
</feature>
<dbReference type="EMBL" id="BNCO01000043">
    <property type="protein sequence ID" value="GIL61099.1"/>
    <property type="molecule type" value="Genomic_DNA"/>
</dbReference>
<dbReference type="InterPro" id="IPR006626">
    <property type="entry name" value="PbH1"/>
</dbReference>
<name>A0A8J4BGM8_9CHLO</name>
<keyword evidence="5" id="KW-1185">Reference proteome</keyword>
<protein>
    <submittedName>
        <fullName evidence="4">Uncharacterized protein</fullName>
    </submittedName>
</protein>
<feature type="signal peptide" evidence="3">
    <location>
        <begin position="1"/>
        <end position="20"/>
    </location>
</feature>
<evidence type="ECO:0000313" key="5">
    <source>
        <dbReference type="Proteomes" id="UP000747399"/>
    </source>
</evidence>
<keyword evidence="2" id="KW-1133">Transmembrane helix</keyword>
<evidence type="ECO:0000313" key="4">
    <source>
        <dbReference type="EMBL" id="GIL61099.1"/>
    </source>
</evidence>
<feature type="transmembrane region" description="Helical" evidence="2">
    <location>
        <begin position="3292"/>
        <end position="3312"/>
    </location>
</feature>
<evidence type="ECO:0000256" key="2">
    <source>
        <dbReference type="SAM" id="Phobius"/>
    </source>
</evidence>
<keyword evidence="3" id="KW-0732">Signal</keyword>
<feature type="transmembrane region" description="Helical" evidence="2">
    <location>
        <begin position="3191"/>
        <end position="3213"/>
    </location>
</feature>
<feature type="transmembrane region" description="Helical" evidence="2">
    <location>
        <begin position="3253"/>
        <end position="3272"/>
    </location>
</feature>
<comment type="caution">
    <text evidence="4">The sequence shown here is derived from an EMBL/GenBank/DDBJ whole genome shotgun (WGS) entry which is preliminary data.</text>
</comment>
<proteinExistence type="predicted"/>
<accession>A0A8J4BGM8</accession>
<dbReference type="PANTHER" id="PTHR11319:SF35">
    <property type="entry name" value="OUTER MEMBRANE PROTEIN PMPC-RELATED"/>
    <property type="match status" value="1"/>
</dbReference>
<gene>
    <name evidence="4" type="ORF">Vafri_15500</name>
</gene>
<feature type="region of interest" description="Disordered" evidence="1">
    <location>
        <begin position="3527"/>
        <end position="3551"/>
    </location>
</feature>
<feature type="chain" id="PRO_5035187199" evidence="3">
    <location>
        <begin position="21"/>
        <end position="3791"/>
    </location>
</feature>
<feature type="transmembrane region" description="Helical" evidence="2">
    <location>
        <begin position="3225"/>
        <end position="3247"/>
    </location>
</feature>
<dbReference type="InterPro" id="IPR011050">
    <property type="entry name" value="Pectin_lyase_fold/virulence"/>
</dbReference>
<feature type="compositionally biased region" description="Low complexity" evidence="1">
    <location>
        <begin position="3613"/>
        <end position="3622"/>
    </location>
</feature>
<feature type="compositionally biased region" description="Basic and acidic residues" evidence="1">
    <location>
        <begin position="3459"/>
        <end position="3470"/>
    </location>
</feature>
<feature type="region of interest" description="Disordered" evidence="1">
    <location>
        <begin position="3345"/>
        <end position="3365"/>
    </location>
</feature>
<evidence type="ECO:0000256" key="3">
    <source>
        <dbReference type="SAM" id="SignalP"/>
    </source>
</evidence>
<feature type="compositionally biased region" description="Polar residues" evidence="1">
    <location>
        <begin position="3623"/>
        <end position="3645"/>
    </location>
</feature>
<dbReference type="Proteomes" id="UP000747399">
    <property type="component" value="Unassembled WGS sequence"/>
</dbReference>
<evidence type="ECO:0000256" key="1">
    <source>
        <dbReference type="SAM" id="MobiDB-lite"/>
    </source>
</evidence>
<sequence length="3791" mass="400272">MHSQHGRALLSLLILVLVQAKTARAGSECQLVVEGVPYYNDYVLNQATLSCSGDDVEFRLGDGLLSQVSGTAIGIADKSLNDNIILSEAKDVTFTEVTFVDLSFTDRSPFTIRNCMNCTLQNVVMESLQFSSSEGGIPLNIEQGSGVTIQNAVFRDLGWGSALANVIAIRESKVTLKNVSIDNVQLMGRTNPTASVVSVSNGSLRAESNVWEDISYDTNQGQLLAIENGAVLELNGCRLTNGHDTATADSPSNVPITIDTGSRAQLSNSVLVRIKVMGGSTAVIRNASFSSLWASEPLKAPVVQFTDSFGAFHDIIFNSTSATVKQYDTVIIDIVNSTVNVTNCMFDHTSWSDSSGSTHAIESQVVGVTGGGLLRVVNTTFNAVGGCGTAIRATAASTLEMAGVSFTNIDTSQAAGDRFATVIVTDNSSFYARDSLWRNINVGNSTSAAAVYGDNNINVKLYGCSFKDITSLGSAAVLWRNLGGRVDIARCIWSNINAANALSFVYVLNGGVVTVNDTQFQGYNSTNGLGALTLLSCPLGRDGGSQAPVLLSNVTFINNTAQDTGGAMVISQCSVSITGSKFYNNSVLAPTGMGGGAVYIQGNSNITITSSEFKFNKAASGFGGGALYVRDRSTLTCRDCTFDSNLASEGIGGALNLQESSVATLESSTLVNNQASSGGAVLLNDSSLSFMSSVFFANMADKAGGAIRVPSGFLTIQDSVLNSNTAASGGAILVAESSIANTTNNDNTISMGNITASRRIFGDFGDSEQILSKLLSSNRPKPATFVHIINSVFTQNSCLDVDGATGGAIHSMKSILIQSSSFVSNTCRKGGAVALSLRNPSDYAAVVESSFRSNQGTVRGGAVSLLSNDNGNALYGIFFANSFKSNSAPSFGGAVDASSGWALDIIRNNFSDNGNPTTALAGGALYMLCKNLHTDDMTNVMLLNNTFTNNLGSSGAAVYSSNCNVTTRGDQYLSNTAFVDGGAIYAINREQRSLTRLQVLNITAKGNYAKGSGGAILLSGQSLRVTGSKFIRNTVLVAGGALLIRESSPLALLVLERKSETYYSSTEDDFLNAVVTNCTFIGNTGASGGGGIYSDRTRMAVQNSTFEENTAGDGLPNDDWTDSGGAIFATECFGLSRVLESHFNKNRASGGPGGAILAIACSLSVNTSNFDCNECSTFGGAIAIGNRLQPNSSAYTIPSLVVLYSTFTENQALLYDGGAILTKDMNMSAYLSKFTRNRAGRNGGALALLNNIGSTIRVCSFQNNSAVQYGGGAYALTNSVLIVQDSQFLSNFAILYGGALSIIGSTCVLTARTGFIGNHANARGGALQLQLPMASSSGNATASSGNDDNGTCSAQGQGNGIQTLAQDPGPCISQFLAQIKSLASLRGLELLGLSVADVLSYNATLAYEARQPYLPYVAMFSRGGALLPVPRVSGPVQLSVGMYIVPASGSVVQFALGSSLATAKWEQLQLRAQSGLNRSVATTQLYFQNRSLAVQVEGAVVQLAAGSAITQITSNMEMLPAGGILQVIGDLLLTGTQLDSYYTPAGNISALSVVLSYKGSATLPDGRRIPFNNWNRFILRAYGGRSFLLDAFTGSTYDMSGGTTTIELSNCSPLLRHFVGSIEVTPVDNLRDVSITVVQSGGSDGGGNCGSGGESSGWRFDNCTTLAPGGSRPAVSAVPGNGSIALLAQGTSLSVNSWLPYVIRYPGPDGAVRLEHVGLGASIQLGLNVSIQGPKGSVVIKPPPEVKTLLPLGMNLSGPSSMWGIGGDSATGTFAVSMVLPAGTNVDTAQINVGVIVVQDWNRYVLWSGPMGTLMYDTMAVTRTRTTSEGNGTDTTITMLTDVAVVSISRATPVVRHNGGIILPYNMDLKVENSTWILSNGTNITLSASRVALTAVLAKGCLITGTTAAVDTDWYRYLLITFQKGTFVFDTEGGKIVDGPLPEATRVSLTKASAIVVHNSFAEVLQRDVPRVTDMDVPALVLPAEGSSLVYGSGSDGGGRTLLAIYEKSDTSGRYIPWVGVKGSYLYDTKLHATFHLAPGSTLSLAGNSGLLVHESRTTVLQVETNLTATSEGLWLFSNGANMSLDGNITSLSASPTGTSRILYDNYSWNMTVSEMVFTMQAHVNGITLYDTQLEASFLLTNGSTLALSNGSWFVHGSNEFPFVNAMNLTVVGRRWVLSNSTDLDSTELDPGDGTGSTTESEFQLHVSSAELKPADGFEEVGRLCSVNLTNASYTPDPYTFDYDMARKYVDSRTASNFSHSDFYSEFARAAYGYGPEVNTSGFNASLLIPMTSIAWDSLGRPTIAVVQCTRYSAPKTSAKALDISLFQINLNIINNTAGAMGGGVYIEGGQGSVLMDKIQVENNNVTAGDGGGLAVYQSDSYRDMQLQLYVASSNFTSNNASTGFGGGIFMASDLRHQQAVFMNVTLEDNRAAAGGGLALSKNISVMLNESRIENNIAEVVGTIPPGSEGLMYGNGGAILATSCNELLITSGTSVLKNRASGRGGGLAAYSCALVTMDDTRVEFNKAQSGGGACLWNDLPVTGNPRTGDVGGSIAIVARSAIVNNLAGYNDSSSSGGTVGSDGVSSNTTADDVLEGTGGGFLVRGHVSTLFADSNFTDNNATSQGGSIFIESTCDLTNLTKFLVRHKEIPTAFTSSRLLFSGTVQSLQHPRPKGCWGTVVYLPRFFNNEAARSGGALFSSHPEALSMVCNVSSTLTLPLSMKDFTSFNESALAEQVQDAMNKTSYQVLDNRIIQNCYKEEIQRIFNRSFEQLNLTGTELSTLGISKNRAFGYGYLIAIIPSKLQVVNVSWSGNTSNVASNDATVQRRRRLLNSVSDLGSGTSAQQSYSLLDNPYLKIMPGTVFDNVTQTNRTVINYHITAYSNKPMDIPILLLDALDQIAAENTTLRQAQVRANITHYSNKCHADLLGGYEGTARNGTSVMAGMRLRAVKGDNYSVEFRVQDAMIQGTVEPLVINITVPPCSIGEVPRDDGYVCQKCDQRSFSLWQDTEDLLDCRYPNLKDITCYPCPDGAECLGGAVLVPRQGFWHSAANSTFMNACPNPQACRDGDDDAQDILVACQEWWYSLPQGFDYQGFVDSVLSGNTSSLINSAWAARSQNDAAIAAASAINLADPSLCVLWGLPYDHPASYMQKQCTEGYKGHLCAICANDDGVIRASNGDFECNECFSRSTSITIAVLGFVANVLTVLITILLTFMTDYTEEEDMGVGDLLKVFIVHMQFFVIVTRININWPPSISFITSLLSAFTGAVAKVYAPSCMLNANATPEEVAAINQLVAITSPLLTTLFVALMWMIIRVILVNIENGSWTEQKVDMRTIEEYKMDRVRRQAKKQQPKSLKENGMDGLGASTSTDSPYAAYGYEYDAYTDLRAVDLLPVSSSDQVEAGGTATINGQFTEAAVPQDGSDPLGSPMAPGEAYGNQVGVQLSSIHIGLPIQEGIVGEDAEKPGSFKEGEQNLQRQRRPSLASTDRKPSVGSREEAHLPAETALLLSPTQEAARGMPPAAIAAAGMEDKAAMPGQEEVTEEMEEERGSPNDDFFYPGVVATHGPKTMLPLPPWPNEMPAGAKAELPPPPLPPPVVPTLQSANSVPPIRDGVEESVSSGVNSSRITNPSTSAANPGSSLRPNNSTLSTSQAIVSPFGAAASGTAPRSVLAAVQLRSPSSSFQALRIHGSLDGLGQAGVISDHPRRSPTPGEVIASSSGDGANLPPVFESSPSHMISDTTSATAVGNVEGSKIPVTVQMKREFSSGRGKFANLAVRPILPDSFRETSTWHTGS</sequence>
<feature type="region of interest" description="Disordered" evidence="1">
    <location>
        <begin position="3601"/>
        <end position="3645"/>
    </location>
</feature>
<feature type="region of interest" description="Disordered" evidence="1">
    <location>
        <begin position="3459"/>
        <end position="3500"/>
    </location>
</feature>
<dbReference type="SUPFAM" id="SSF51126">
    <property type="entry name" value="Pectin lyase-like"/>
    <property type="match status" value="5"/>
</dbReference>
<feature type="non-terminal residue" evidence="4">
    <location>
        <position position="3791"/>
    </location>
</feature>
<keyword evidence="2" id="KW-0472">Membrane</keyword>
<reference evidence="4" key="1">
    <citation type="journal article" date="2021" name="Proc. Natl. Acad. Sci. U.S.A.">
        <title>Three genomes in the algal genus Volvox reveal the fate of a haploid sex-determining region after a transition to homothallism.</title>
        <authorList>
            <person name="Yamamoto K."/>
            <person name="Hamaji T."/>
            <person name="Kawai-Toyooka H."/>
            <person name="Matsuzaki R."/>
            <person name="Takahashi F."/>
            <person name="Nishimura Y."/>
            <person name="Kawachi M."/>
            <person name="Noguchi H."/>
            <person name="Minakuchi Y."/>
            <person name="Umen J.G."/>
            <person name="Toyoda A."/>
            <person name="Nozaki H."/>
        </authorList>
    </citation>
    <scope>NUCLEOTIDE SEQUENCE</scope>
    <source>
        <strain evidence="4">NIES-3780</strain>
    </source>
</reference>
<keyword evidence="2" id="KW-0812">Transmembrane</keyword>